<feature type="binding site" description="axial binding residue" evidence="9">
    <location>
        <position position="524"/>
    </location>
    <ligand>
        <name>heme</name>
        <dbReference type="ChEBI" id="CHEBI:30413"/>
    </ligand>
    <ligandPart>
        <name>Fe</name>
        <dbReference type="ChEBI" id="CHEBI:18248"/>
    </ligandPart>
</feature>
<dbReference type="InterPro" id="IPR002403">
    <property type="entry name" value="Cyt_P450_E_grp-IV"/>
</dbReference>
<dbReference type="Pfam" id="PF00067">
    <property type="entry name" value="p450"/>
    <property type="match status" value="2"/>
</dbReference>
<evidence type="ECO:0000256" key="1">
    <source>
        <dbReference type="ARBA" id="ARBA00001971"/>
    </source>
</evidence>
<dbReference type="AlphaFoldDB" id="A0AAV5A2L3"/>
<evidence type="ECO:0008006" key="13">
    <source>
        <dbReference type="Google" id="ProtNLM"/>
    </source>
</evidence>
<dbReference type="EMBL" id="BPWL01000001">
    <property type="protein sequence ID" value="GJJ06130.1"/>
    <property type="molecule type" value="Genomic_DNA"/>
</dbReference>
<comment type="cofactor">
    <cofactor evidence="1 9">
        <name>heme</name>
        <dbReference type="ChEBI" id="CHEBI:30413"/>
    </cofactor>
</comment>
<keyword evidence="6" id="KW-0560">Oxidoreductase</keyword>
<dbReference type="Proteomes" id="UP001050691">
    <property type="component" value="Unassembled WGS sequence"/>
</dbReference>
<proteinExistence type="inferred from homology"/>
<dbReference type="PRINTS" id="PR00465">
    <property type="entry name" value="EP450IV"/>
</dbReference>
<evidence type="ECO:0000256" key="2">
    <source>
        <dbReference type="ARBA" id="ARBA00005179"/>
    </source>
</evidence>
<dbReference type="Gene3D" id="1.10.630.10">
    <property type="entry name" value="Cytochrome P450"/>
    <property type="match status" value="1"/>
</dbReference>
<dbReference type="GO" id="GO:0016705">
    <property type="term" value="F:oxidoreductase activity, acting on paired donors, with incorporation or reduction of molecular oxygen"/>
    <property type="evidence" value="ECO:0007669"/>
    <property type="project" value="InterPro"/>
</dbReference>
<dbReference type="InterPro" id="IPR036396">
    <property type="entry name" value="Cyt_P450_sf"/>
</dbReference>
<protein>
    <recommendedName>
        <fullName evidence="13">Cytochrome P450</fullName>
    </recommendedName>
</protein>
<keyword evidence="5 9" id="KW-0479">Metal-binding</keyword>
<evidence type="ECO:0000256" key="6">
    <source>
        <dbReference type="ARBA" id="ARBA00023002"/>
    </source>
</evidence>
<dbReference type="GO" id="GO:0004497">
    <property type="term" value="F:monooxygenase activity"/>
    <property type="evidence" value="ECO:0007669"/>
    <property type="project" value="UniProtKB-KW"/>
</dbReference>
<evidence type="ECO:0000256" key="5">
    <source>
        <dbReference type="ARBA" id="ARBA00022723"/>
    </source>
</evidence>
<dbReference type="SUPFAM" id="SSF48264">
    <property type="entry name" value="Cytochrome P450"/>
    <property type="match status" value="1"/>
</dbReference>
<feature type="chain" id="PRO_5043842634" description="Cytochrome P450" evidence="10">
    <location>
        <begin position="23"/>
        <end position="599"/>
    </location>
</feature>
<evidence type="ECO:0000256" key="7">
    <source>
        <dbReference type="ARBA" id="ARBA00023004"/>
    </source>
</evidence>
<organism evidence="11 12">
    <name type="scientific">Clathrus columnatus</name>
    <dbReference type="NCBI Taxonomy" id="1419009"/>
    <lineage>
        <taxon>Eukaryota</taxon>
        <taxon>Fungi</taxon>
        <taxon>Dikarya</taxon>
        <taxon>Basidiomycota</taxon>
        <taxon>Agaricomycotina</taxon>
        <taxon>Agaricomycetes</taxon>
        <taxon>Phallomycetidae</taxon>
        <taxon>Phallales</taxon>
        <taxon>Clathraceae</taxon>
        <taxon>Clathrus</taxon>
    </lineage>
</organism>
<evidence type="ECO:0000256" key="3">
    <source>
        <dbReference type="ARBA" id="ARBA00010617"/>
    </source>
</evidence>
<keyword evidence="8" id="KW-0503">Monooxygenase</keyword>
<keyword evidence="7 9" id="KW-0408">Iron</keyword>
<dbReference type="GO" id="GO:0020037">
    <property type="term" value="F:heme binding"/>
    <property type="evidence" value="ECO:0007669"/>
    <property type="project" value="InterPro"/>
</dbReference>
<dbReference type="PRINTS" id="PR00385">
    <property type="entry name" value="P450"/>
</dbReference>
<keyword evidence="4 9" id="KW-0349">Heme</keyword>
<evidence type="ECO:0000313" key="11">
    <source>
        <dbReference type="EMBL" id="GJJ06130.1"/>
    </source>
</evidence>
<dbReference type="PANTHER" id="PTHR24305">
    <property type="entry name" value="CYTOCHROME P450"/>
    <property type="match status" value="1"/>
</dbReference>
<dbReference type="InterPro" id="IPR001128">
    <property type="entry name" value="Cyt_P450"/>
</dbReference>
<accession>A0AAV5A2L3</accession>
<dbReference type="GO" id="GO:0005506">
    <property type="term" value="F:iron ion binding"/>
    <property type="evidence" value="ECO:0007669"/>
    <property type="project" value="InterPro"/>
</dbReference>
<gene>
    <name evidence="11" type="ORF">Clacol_000319</name>
</gene>
<evidence type="ECO:0000256" key="9">
    <source>
        <dbReference type="PIRSR" id="PIRSR602403-1"/>
    </source>
</evidence>
<dbReference type="CDD" id="cd11069">
    <property type="entry name" value="CYP_FUM15-like"/>
    <property type="match status" value="1"/>
</dbReference>
<name>A0AAV5A2L3_9AGAM</name>
<comment type="similarity">
    <text evidence="3">Belongs to the cytochrome P450 family.</text>
</comment>
<dbReference type="PANTHER" id="PTHR24305:SF166">
    <property type="entry name" value="CYTOCHROME P450 12A4, MITOCHONDRIAL-RELATED"/>
    <property type="match status" value="1"/>
</dbReference>
<dbReference type="InterPro" id="IPR050121">
    <property type="entry name" value="Cytochrome_P450_monoxygenase"/>
</dbReference>
<evidence type="ECO:0000256" key="4">
    <source>
        <dbReference type="ARBA" id="ARBA00022617"/>
    </source>
</evidence>
<evidence type="ECO:0000256" key="10">
    <source>
        <dbReference type="SAM" id="SignalP"/>
    </source>
</evidence>
<keyword evidence="12" id="KW-1185">Reference proteome</keyword>
<feature type="signal peptide" evidence="10">
    <location>
        <begin position="1"/>
        <end position="22"/>
    </location>
</feature>
<sequence length="599" mass="67395">MSFTNVQLLCVSLIAIVVYKLSKKLTAQKPLADVAGPQSEHWLKGNYHRIFQDGFDYNLQLAEKYGGVVKIHALLGDQQLYVSDPLALYHIVVKEQTIYEETDMGNKLIFGEGLVSTLGEQHRHQRKILNPVFSMGNMRELLPVIQPIANKICSIFLSEFPADGGFKEIDIVPWMSRGALEHIGQGALGHSFNALAVTVADKDEYTSAVRNLGYYIFIYLQTKFPKENHFRATVLRLILLRPFIPIVVRNFSLHWRNKIMDWAPIPALRELRRIVNVMDKASKTILEKKRVEAKMGVLDSEKVGKDVMTIMLRDNADSSQSERLTESEILGQMNTFIFAGFETTAIALSRVFFILASRPDVQSRLRAEIRSTKRARMADGDATVWQDVNLPYDVLMTMPYLDAIVRETMRVYPPSSLFGRTLRKATTLPLQYPIRTPSGSERNSIALPANTNIIISILAANHNKKVWGEDASEWKPERWLNSSKDGAATDIDVGDEIMMENKSGVKYPGVYSSMMTFMGGARACIGFKFAEMEIKQVLVTLLSSLHFGLPSTPDAQGNKKEIYWKMNGLQVPVVREPAGDGKTATVPLDVRKVNESDFE</sequence>
<comment type="caution">
    <text evidence="11">The sequence shown here is derived from an EMBL/GenBank/DDBJ whole genome shotgun (WGS) entry which is preliminary data.</text>
</comment>
<reference evidence="11" key="1">
    <citation type="submission" date="2021-10" db="EMBL/GenBank/DDBJ databases">
        <title>De novo Genome Assembly of Clathrus columnatus (Basidiomycota, Fungi) Using Illumina and Nanopore Sequence Data.</title>
        <authorList>
            <person name="Ogiso-Tanaka E."/>
            <person name="Itagaki H."/>
            <person name="Hosoya T."/>
            <person name="Hosaka K."/>
        </authorList>
    </citation>
    <scope>NUCLEOTIDE SEQUENCE</scope>
    <source>
        <strain evidence="11">MO-923</strain>
    </source>
</reference>
<evidence type="ECO:0000313" key="12">
    <source>
        <dbReference type="Proteomes" id="UP001050691"/>
    </source>
</evidence>
<keyword evidence="10" id="KW-0732">Signal</keyword>
<evidence type="ECO:0000256" key="8">
    <source>
        <dbReference type="ARBA" id="ARBA00023033"/>
    </source>
</evidence>
<comment type="pathway">
    <text evidence="2">Secondary metabolite biosynthesis.</text>
</comment>